<accession>A0A5K3G3C1</accession>
<name>A0A5K3G3C1_MESCO</name>
<organism evidence="1">
    <name type="scientific">Mesocestoides corti</name>
    <name type="common">Flatworm</name>
    <dbReference type="NCBI Taxonomy" id="53468"/>
    <lineage>
        <taxon>Eukaryota</taxon>
        <taxon>Metazoa</taxon>
        <taxon>Spiralia</taxon>
        <taxon>Lophotrochozoa</taxon>
        <taxon>Platyhelminthes</taxon>
        <taxon>Cestoda</taxon>
        <taxon>Eucestoda</taxon>
        <taxon>Cyclophyllidea</taxon>
        <taxon>Mesocestoididae</taxon>
        <taxon>Mesocestoides</taxon>
    </lineage>
</organism>
<protein>
    <submittedName>
        <fullName evidence="1">YrdC-like domain-containing protein</fullName>
    </submittedName>
</protein>
<dbReference type="AlphaFoldDB" id="A0A5K3G3C1"/>
<sequence length="41" mass="4363">MSFSNLPKVISCEKAAFLLPEIARILLQGGVIAVPTDTVYG</sequence>
<reference evidence="1" key="1">
    <citation type="submission" date="2019-11" db="UniProtKB">
        <authorList>
            <consortium name="WormBaseParasite"/>
        </authorList>
    </citation>
    <scope>IDENTIFICATION</scope>
</reference>
<dbReference type="Gene3D" id="3.90.870.10">
    <property type="entry name" value="DHBP synthase"/>
    <property type="match status" value="1"/>
</dbReference>
<proteinExistence type="predicted"/>
<dbReference type="InterPro" id="IPR017945">
    <property type="entry name" value="DHBP_synth_RibB-like_a/b_dom"/>
</dbReference>
<dbReference type="WBParaSite" id="MCU_014812-RA">
    <property type="protein sequence ID" value="MCU_014812-RA"/>
    <property type="gene ID" value="MCU_014812"/>
</dbReference>
<evidence type="ECO:0000313" key="1">
    <source>
        <dbReference type="WBParaSite" id="MCU_014812-RA"/>
    </source>
</evidence>
<dbReference type="SUPFAM" id="SSF55821">
    <property type="entry name" value="YrdC/RibB"/>
    <property type="match status" value="1"/>
</dbReference>